<keyword evidence="1" id="KW-0596">Phosphopantetheine</keyword>
<feature type="compositionally biased region" description="Low complexity" evidence="4">
    <location>
        <begin position="83"/>
        <end position="96"/>
    </location>
</feature>
<dbReference type="Pfam" id="PF02801">
    <property type="entry name" value="Ketoacyl-synt_C"/>
    <property type="match status" value="2"/>
</dbReference>
<dbReference type="eggNOG" id="COG3321">
    <property type="taxonomic scope" value="Bacteria"/>
</dbReference>
<dbReference type="GO" id="GO:0004315">
    <property type="term" value="F:3-oxoacyl-[acyl-carrier-protein] synthase activity"/>
    <property type="evidence" value="ECO:0007669"/>
    <property type="project" value="InterPro"/>
</dbReference>
<reference evidence="7 8" key="1">
    <citation type="journal article" date="2013" name="Genome Announc.">
        <title>Complete genome sequence of Myxococcus stipitatus strain DSM 14675, a fruiting myxobacterium.</title>
        <authorList>
            <person name="Huntley S."/>
            <person name="Kneip S."/>
            <person name="Treuner-Lange A."/>
            <person name="Sogaard-Andersen L."/>
        </authorList>
    </citation>
    <scope>NUCLEOTIDE SEQUENCE [LARGE SCALE GENOMIC DNA]</scope>
    <source>
        <strain evidence="8">DSM 14675 / JCM 12634 / Mx s8</strain>
    </source>
</reference>
<feature type="domain" description="Ketosynthase family 3 (KS3)" evidence="6">
    <location>
        <begin position="1332"/>
        <end position="1749"/>
    </location>
</feature>
<sequence>MSTREVEGVLQRHLARILQEPAENIDLARSLSELGLDSVGYVDLARFIRETLGVPLSVETLYEFNSLRETAAHLASLMPSAAAPSGAEASPLPAAEPVRETPPEPSVDEHDVAIVGVGLRVPGAKNLEELWSLVSRGDSMLREFPLERVAVPEAPSPMPGYLRGGFAEDVDAFDAAFFGISPREALAMDPQQRLLMECAWHTFEDGGYGPERLSGTNTAVYVGASSFDYYELLLQTQAARTTHIGTGISHAILANRISQYFNLKGASDSVDTACSSSLVALHRGVQALRSQECDLALVGGVNVLASRTPFQVFADAGMLSPQGLCRPFDDSAAGYVRGEGVACVVLKRASAALRDSDRILAIIKGGAVRHSGRTHSLTAPNPDAQAEVIGAALKDARVDASSIGYVEAHGTGTALGDPVEVRGLKKAFARPQAAPDAAPHFYIGSVKAQVGHLEAAAGLAGLLKVVAALAHQAIPGSPYLTQLNRHVDLSDARFRIPSHVLPWDGSRGEVTPPVSPRRAGVSSFGFGGVNAHVVLEEAPALPVRTATARPRLFLLSARTSEALEAQGLQLARHLSERTFADMGTEQSFLEDVAFTLRHGRHALAHRAALVARSVGELVERLGRLTRDAGGTSPEVLTGVAQGEPQSIQELFASEQALQAHLGEMAARGELHKLARLWTQGLGIDWAQVLPRDGAALVALPGYPFARERFWVRRAQGETTAAPLAPRAPAVAFYTPRWVPRPLPAPQGNVSGSLVALVDGERGRSTASMLARLLPLCTVKITPCPSAQTSAQTAATELLQRIGSPGAVVDLTPLDENLYQDSGRVLRKLEFLRHVTGGALRRGEPLSLVQATLGLQRASASSLAGAQDAGSAGLHKASASSLAGAQDAGFFKHFSAEYRRCRSKTVDVPAEDFSAEVLAAQLAHELEHHDGEGEVAYFGGQRLTRELERASVPTDLATPERGENDVALITGGLGDIGLRVAQDLAERGFRALLLTGRREPSADKRAVLEALERQGTTVVLYRGALEDEHALGQALAAFRARHGAITHVFHCAGAVDRKSPAFFQKTAESMAEVMSPKVDALHVLHRLFESQPPRAFVLFSSLSSVASRVAAGVLDYAAANRFMDHFAQHQHALGRRYYHSIQWTRWQELGMARGAHESQGGGQPLAVDLCLAALRHVLATGQTWGPTVCVLAEGDTVLQAAPAPEPRRASTVATPAPREAAPRAGLDAIRSRLRAIAAKELETDESKLDDHVPFEEMGIDSIVMMGLVSQLETWLGRTVDPEAVIRAGTLAEVTRYLATLAPAEALAAPPPPAPEPAAPLAAAPLATSKGDGPFRVAIIGMACHFPEAPDKETFWRNLVSGKDCVSQVPSSRWDTRALYSAQHQPGKSISQWGGFIQGIEWLDPTLFSVSAEEAASIDPLIRLFTECSLAAVLDSPYEREGLKGKRVGVFAGARSGSYAERIAVPGKHSVSGIGQNFISAYVSHLLDLRGPSLVLDSACSSSLAAVHLACQSLRSGDSELAIAGGVEVLLEEKVYQFLSAAHALSPDGRCRTFDARANGFVPGEGVGCVLLKPLDRALADGDPIYAVLDGGAMNNDGSTLGVTTPGVEGQVDVISRALGNAGLSPRSISYVEAHGTGTMIGDPIELRALARAFAHEPPERCAIGSVKTNFGHLLSAAGVASLIKVALCLHHRTLVPTLHCEQVNPRFEFDRTPFRPQREAQSWEVSSGPRRAGISSFGFGKTNVHLILGERPEQAARPQDLEAARRPIPDDARVFAWHPTRPTPPPLSIPSSTGDGLLELEGVSIEEFEQVDRSMQ</sequence>
<dbReference type="KEGG" id="msd:MYSTI_01892"/>
<dbReference type="GO" id="GO:0005886">
    <property type="term" value="C:plasma membrane"/>
    <property type="evidence" value="ECO:0007669"/>
    <property type="project" value="TreeGrafter"/>
</dbReference>
<dbReference type="OrthoDB" id="5476655at2"/>
<dbReference type="CDD" id="cd08953">
    <property type="entry name" value="KR_2_SDR_x"/>
    <property type="match status" value="1"/>
</dbReference>
<dbReference type="STRING" id="1278073.MYSTI_01892"/>
<feature type="region of interest" description="Disordered" evidence="4">
    <location>
        <begin position="1201"/>
        <end position="1220"/>
    </location>
</feature>
<feature type="compositionally biased region" description="Basic and acidic residues" evidence="4">
    <location>
        <begin position="97"/>
        <end position="108"/>
    </location>
</feature>
<dbReference type="Pfam" id="PF16197">
    <property type="entry name" value="KAsynt_C_assoc"/>
    <property type="match status" value="1"/>
</dbReference>
<dbReference type="EMBL" id="CP004025">
    <property type="protein sequence ID" value="AGC43223.1"/>
    <property type="molecule type" value="Genomic_DNA"/>
</dbReference>
<dbReference type="Pfam" id="PF00109">
    <property type="entry name" value="ketoacyl-synt"/>
    <property type="match status" value="2"/>
</dbReference>
<dbReference type="Proteomes" id="UP000011131">
    <property type="component" value="Chromosome"/>
</dbReference>
<dbReference type="InterPro" id="IPR036736">
    <property type="entry name" value="ACP-like_sf"/>
</dbReference>
<dbReference type="PANTHER" id="PTHR43775:SF37">
    <property type="entry name" value="SI:DKEY-61P9.11"/>
    <property type="match status" value="1"/>
</dbReference>
<dbReference type="InterPro" id="IPR009081">
    <property type="entry name" value="PP-bd_ACP"/>
</dbReference>
<protein>
    <submittedName>
        <fullName evidence="7">Polyketide synthase</fullName>
    </submittedName>
</protein>
<dbReference type="PANTHER" id="PTHR43775">
    <property type="entry name" value="FATTY ACID SYNTHASE"/>
    <property type="match status" value="1"/>
</dbReference>
<dbReference type="PROSITE" id="PS50075">
    <property type="entry name" value="CARRIER"/>
    <property type="match status" value="2"/>
</dbReference>
<dbReference type="SMART" id="SM01294">
    <property type="entry name" value="PKS_PP_betabranch"/>
    <property type="match status" value="1"/>
</dbReference>
<proteinExistence type="predicted"/>
<dbReference type="InterPro" id="IPR050091">
    <property type="entry name" value="PKS_NRPS_Biosynth_Enz"/>
</dbReference>
<dbReference type="SMART" id="SM00825">
    <property type="entry name" value="PKS_KS"/>
    <property type="match status" value="2"/>
</dbReference>
<feature type="region of interest" description="Disordered" evidence="4">
    <location>
        <begin position="1774"/>
        <end position="1794"/>
    </location>
</feature>
<accession>L7U504</accession>
<evidence type="ECO:0000256" key="3">
    <source>
        <dbReference type="ARBA" id="ARBA00022679"/>
    </source>
</evidence>
<dbReference type="InterPro" id="IPR018201">
    <property type="entry name" value="Ketoacyl_synth_AS"/>
</dbReference>
<dbReference type="InterPro" id="IPR057326">
    <property type="entry name" value="KR_dom"/>
</dbReference>
<dbReference type="Gene3D" id="1.10.1240.100">
    <property type="match status" value="1"/>
</dbReference>
<gene>
    <name evidence="7" type="ordered locus">MYSTI_01892</name>
</gene>
<dbReference type="InterPro" id="IPR006162">
    <property type="entry name" value="Ppantetheine_attach_site"/>
</dbReference>
<dbReference type="PATRIC" id="fig|1278073.3.peg.1943"/>
<feature type="domain" description="Carrier" evidence="5">
    <location>
        <begin position="1226"/>
        <end position="1300"/>
    </location>
</feature>
<dbReference type="SMART" id="SM00822">
    <property type="entry name" value="PKS_KR"/>
    <property type="match status" value="1"/>
</dbReference>
<evidence type="ECO:0000256" key="2">
    <source>
        <dbReference type="ARBA" id="ARBA00022553"/>
    </source>
</evidence>
<dbReference type="InterPro" id="IPR014030">
    <property type="entry name" value="Ketoacyl_synth_N"/>
</dbReference>
<dbReference type="RefSeq" id="WP_015347485.1">
    <property type="nucleotide sequence ID" value="NC_020126.1"/>
</dbReference>
<dbReference type="InterPro" id="IPR032821">
    <property type="entry name" value="PKS_assoc"/>
</dbReference>
<evidence type="ECO:0000259" key="5">
    <source>
        <dbReference type="PROSITE" id="PS50075"/>
    </source>
</evidence>
<dbReference type="SUPFAM" id="SSF53901">
    <property type="entry name" value="Thiolase-like"/>
    <property type="match status" value="2"/>
</dbReference>
<dbReference type="InterPro" id="IPR020806">
    <property type="entry name" value="PKS_PP-bd"/>
</dbReference>
<dbReference type="PROSITE" id="PS52004">
    <property type="entry name" value="KS3_2"/>
    <property type="match status" value="2"/>
</dbReference>
<dbReference type="GO" id="GO:0004312">
    <property type="term" value="F:fatty acid synthase activity"/>
    <property type="evidence" value="ECO:0007669"/>
    <property type="project" value="TreeGrafter"/>
</dbReference>
<dbReference type="HOGENOM" id="CLU_000022_53_3_7"/>
<evidence type="ECO:0000256" key="1">
    <source>
        <dbReference type="ARBA" id="ARBA00022450"/>
    </source>
</evidence>
<dbReference type="Pfam" id="PF00550">
    <property type="entry name" value="PP-binding"/>
    <property type="match status" value="2"/>
</dbReference>
<keyword evidence="2" id="KW-0597">Phosphoprotein</keyword>
<dbReference type="GO" id="GO:0071770">
    <property type="term" value="P:DIM/DIP cell wall layer assembly"/>
    <property type="evidence" value="ECO:0007669"/>
    <property type="project" value="TreeGrafter"/>
</dbReference>
<dbReference type="GO" id="GO:0031177">
    <property type="term" value="F:phosphopantetheine binding"/>
    <property type="evidence" value="ECO:0007669"/>
    <property type="project" value="InterPro"/>
</dbReference>
<keyword evidence="3" id="KW-0808">Transferase</keyword>
<evidence type="ECO:0000313" key="7">
    <source>
        <dbReference type="EMBL" id="AGC43223.1"/>
    </source>
</evidence>
<dbReference type="InterPro" id="IPR020841">
    <property type="entry name" value="PKS_Beta-ketoAc_synthase_dom"/>
</dbReference>
<evidence type="ECO:0000259" key="6">
    <source>
        <dbReference type="PROSITE" id="PS52004"/>
    </source>
</evidence>
<dbReference type="GO" id="GO:0005737">
    <property type="term" value="C:cytoplasm"/>
    <property type="evidence" value="ECO:0007669"/>
    <property type="project" value="TreeGrafter"/>
</dbReference>
<dbReference type="InterPro" id="IPR013968">
    <property type="entry name" value="PKS_KR"/>
</dbReference>
<evidence type="ECO:0000313" key="8">
    <source>
        <dbReference type="Proteomes" id="UP000011131"/>
    </source>
</evidence>
<dbReference type="InterPro" id="IPR016039">
    <property type="entry name" value="Thiolase-like"/>
</dbReference>
<dbReference type="PROSITE" id="PS00012">
    <property type="entry name" value="PHOSPHOPANTETHEINE"/>
    <property type="match status" value="1"/>
</dbReference>
<dbReference type="Pfam" id="PF08659">
    <property type="entry name" value="KR"/>
    <property type="match status" value="1"/>
</dbReference>
<dbReference type="Gene3D" id="3.40.50.720">
    <property type="entry name" value="NAD(P)-binding Rossmann-like Domain"/>
    <property type="match status" value="1"/>
</dbReference>
<evidence type="ECO:0000256" key="4">
    <source>
        <dbReference type="SAM" id="MobiDB-lite"/>
    </source>
</evidence>
<feature type="domain" description="Carrier" evidence="5">
    <location>
        <begin position="1"/>
        <end position="78"/>
    </location>
</feature>
<feature type="domain" description="Ketosynthase family 3 (KS3)" evidence="6">
    <location>
        <begin position="109"/>
        <end position="537"/>
    </location>
</feature>
<dbReference type="Gene3D" id="3.40.47.10">
    <property type="match status" value="2"/>
</dbReference>
<dbReference type="InterPro" id="IPR014031">
    <property type="entry name" value="Ketoacyl_synth_C"/>
</dbReference>
<dbReference type="SMART" id="SM00823">
    <property type="entry name" value="PKS_PP"/>
    <property type="match status" value="2"/>
</dbReference>
<keyword evidence="8" id="KW-1185">Reference proteome</keyword>
<dbReference type="PROSITE" id="PS00606">
    <property type="entry name" value="KS3_1"/>
    <property type="match status" value="1"/>
</dbReference>
<dbReference type="InterPro" id="IPR036291">
    <property type="entry name" value="NAD(P)-bd_dom_sf"/>
</dbReference>
<dbReference type="Gene3D" id="1.10.1200.10">
    <property type="entry name" value="ACP-like"/>
    <property type="match status" value="2"/>
</dbReference>
<name>L7U504_MYXSD</name>
<organism evidence="7 8">
    <name type="scientific">Myxococcus stipitatus (strain DSM 14675 / JCM 12634 / Mx s8)</name>
    <dbReference type="NCBI Taxonomy" id="1278073"/>
    <lineage>
        <taxon>Bacteria</taxon>
        <taxon>Pseudomonadati</taxon>
        <taxon>Myxococcota</taxon>
        <taxon>Myxococcia</taxon>
        <taxon>Myxococcales</taxon>
        <taxon>Cystobacterineae</taxon>
        <taxon>Myxococcaceae</taxon>
        <taxon>Myxococcus</taxon>
    </lineage>
</organism>
<dbReference type="SUPFAM" id="SSF51735">
    <property type="entry name" value="NAD(P)-binding Rossmann-fold domains"/>
    <property type="match status" value="2"/>
</dbReference>
<dbReference type="GO" id="GO:0006633">
    <property type="term" value="P:fatty acid biosynthetic process"/>
    <property type="evidence" value="ECO:0007669"/>
    <property type="project" value="InterPro"/>
</dbReference>
<dbReference type="SUPFAM" id="SSF47336">
    <property type="entry name" value="ACP-like"/>
    <property type="match status" value="2"/>
</dbReference>
<feature type="region of interest" description="Disordered" evidence="4">
    <location>
        <begin position="83"/>
        <end position="108"/>
    </location>
</feature>
<dbReference type="CDD" id="cd00833">
    <property type="entry name" value="PKS"/>
    <property type="match status" value="2"/>
</dbReference>